<dbReference type="Proteomes" id="UP000094385">
    <property type="component" value="Unassembled WGS sequence"/>
</dbReference>
<keyword evidence="1" id="KW-1133">Transmembrane helix</keyword>
<dbReference type="EMBL" id="KV454292">
    <property type="protein sequence ID" value="ODQ74086.1"/>
    <property type="molecule type" value="Genomic_DNA"/>
</dbReference>
<evidence type="ECO:0000313" key="3">
    <source>
        <dbReference type="Proteomes" id="UP000094385"/>
    </source>
</evidence>
<keyword evidence="3" id="KW-1185">Reference proteome</keyword>
<keyword evidence="1" id="KW-0812">Transmembrane</keyword>
<sequence length="67" mass="7695">MTHLQTCYLVLKISKPYYSLGILILLVFYSMAPRSKRSISAETNARYRYEVGCNVIGDEMNVCSRKV</sequence>
<protein>
    <submittedName>
        <fullName evidence="2">Uncharacterized protein</fullName>
    </submittedName>
</protein>
<organism evidence="2 3">
    <name type="scientific">Lipomyces starkeyi NRRL Y-11557</name>
    <dbReference type="NCBI Taxonomy" id="675824"/>
    <lineage>
        <taxon>Eukaryota</taxon>
        <taxon>Fungi</taxon>
        <taxon>Dikarya</taxon>
        <taxon>Ascomycota</taxon>
        <taxon>Saccharomycotina</taxon>
        <taxon>Lipomycetes</taxon>
        <taxon>Lipomycetales</taxon>
        <taxon>Lipomycetaceae</taxon>
        <taxon>Lipomyces</taxon>
    </lineage>
</organism>
<dbReference type="AlphaFoldDB" id="A0A1E3Q8U4"/>
<name>A0A1E3Q8U4_LIPST</name>
<evidence type="ECO:0000313" key="2">
    <source>
        <dbReference type="EMBL" id="ODQ74086.1"/>
    </source>
</evidence>
<gene>
    <name evidence="2" type="ORF">LIPSTDRAFT_244829</name>
</gene>
<feature type="transmembrane region" description="Helical" evidence="1">
    <location>
        <begin position="16"/>
        <end position="32"/>
    </location>
</feature>
<reference evidence="2 3" key="1">
    <citation type="journal article" date="2016" name="Proc. Natl. Acad. Sci. U.S.A.">
        <title>Comparative genomics of biotechnologically important yeasts.</title>
        <authorList>
            <person name="Riley R."/>
            <person name="Haridas S."/>
            <person name="Wolfe K.H."/>
            <person name="Lopes M.R."/>
            <person name="Hittinger C.T."/>
            <person name="Goeker M."/>
            <person name="Salamov A.A."/>
            <person name="Wisecaver J.H."/>
            <person name="Long T.M."/>
            <person name="Calvey C.H."/>
            <person name="Aerts A.L."/>
            <person name="Barry K.W."/>
            <person name="Choi C."/>
            <person name="Clum A."/>
            <person name="Coughlan A.Y."/>
            <person name="Deshpande S."/>
            <person name="Douglass A.P."/>
            <person name="Hanson S.J."/>
            <person name="Klenk H.-P."/>
            <person name="LaButti K.M."/>
            <person name="Lapidus A."/>
            <person name="Lindquist E.A."/>
            <person name="Lipzen A.M."/>
            <person name="Meier-Kolthoff J.P."/>
            <person name="Ohm R.A."/>
            <person name="Otillar R.P."/>
            <person name="Pangilinan J.L."/>
            <person name="Peng Y."/>
            <person name="Rokas A."/>
            <person name="Rosa C.A."/>
            <person name="Scheuner C."/>
            <person name="Sibirny A.A."/>
            <person name="Slot J.C."/>
            <person name="Stielow J.B."/>
            <person name="Sun H."/>
            <person name="Kurtzman C.P."/>
            <person name="Blackwell M."/>
            <person name="Grigoriev I.V."/>
            <person name="Jeffries T.W."/>
        </authorList>
    </citation>
    <scope>NUCLEOTIDE SEQUENCE [LARGE SCALE GENOMIC DNA]</scope>
    <source>
        <strain evidence="2 3">NRRL Y-11557</strain>
    </source>
</reference>
<evidence type="ECO:0000256" key="1">
    <source>
        <dbReference type="SAM" id="Phobius"/>
    </source>
</evidence>
<proteinExistence type="predicted"/>
<keyword evidence="1" id="KW-0472">Membrane</keyword>
<accession>A0A1E3Q8U4</accession>